<dbReference type="EMBL" id="PYAA01000017">
    <property type="protein sequence ID" value="RAO00728.1"/>
    <property type="molecule type" value="Genomic_DNA"/>
</dbReference>
<comment type="caution">
    <text evidence="1">The sequence shown here is derived from an EMBL/GenBank/DDBJ whole genome shotgun (WGS) entry which is preliminary data.</text>
</comment>
<sequence length="251" mass="27627">MSEGAIVNDRIMEPPDRLTAAARAELDAIQSQLKATWDTEAGLREILLEEHYHQFVGANAGGLDVEAGLAEVLGDAAEAADLEELARVESLRVEMRRLTDVLDAARLELEALARPNTVDRVRRLAQKVMETLEVLAESIHAGIELLTEQQVAELTTADSEAVLCVAELDRLSGQLERGTVGLERALRVVRDTALALMKVYDVLGTLWDPQRRRTGHPLAEHVLNLAVDVNHLEVPIKRLFEPSDDVVDALL</sequence>
<protein>
    <submittedName>
        <fullName evidence="1">Uncharacterized protein</fullName>
    </submittedName>
</protein>
<reference evidence="1 2" key="1">
    <citation type="submission" date="2018-03" db="EMBL/GenBank/DDBJ databases">
        <title>Defining the species Micromonospora saelicesensis and Micromonospora noduli under the framework of genomics.</title>
        <authorList>
            <person name="Riesco R."/>
            <person name="Trujillo M.E."/>
        </authorList>
    </citation>
    <scope>NUCLEOTIDE SEQUENCE [LARGE SCALE GENOMIC DNA]</scope>
    <source>
        <strain evidence="1 2">LAH08</strain>
    </source>
</reference>
<gene>
    <name evidence="1" type="ORF">LAH08_02981</name>
</gene>
<organism evidence="1 2">
    <name type="scientific">Micromonospora noduli</name>
    <dbReference type="NCBI Taxonomy" id="709876"/>
    <lineage>
        <taxon>Bacteria</taxon>
        <taxon>Bacillati</taxon>
        <taxon>Actinomycetota</taxon>
        <taxon>Actinomycetes</taxon>
        <taxon>Micromonosporales</taxon>
        <taxon>Micromonosporaceae</taxon>
        <taxon>Micromonospora</taxon>
    </lineage>
</organism>
<proteinExistence type="predicted"/>
<evidence type="ECO:0000313" key="1">
    <source>
        <dbReference type="EMBL" id="RAO00728.1"/>
    </source>
</evidence>
<accession>A0A328N227</accession>
<evidence type="ECO:0000313" key="2">
    <source>
        <dbReference type="Proteomes" id="UP000248966"/>
    </source>
</evidence>
<name>A0A328N227_9ACTN</name>
<dbReference type="Proteomes" id="UP000248966">
    <property type="component" value="Unassembled WGS sequence"/>
</dbReference>
<dbReference type="AlphaFoldDB" id="A0A328N227"/>